<feature type="region of interest" description="Disordered" evidence="1">
    <location>
        <begin position="598"/>
        <end position="617"/>
    </location>
</feature>
<name>A0A6N6M7B5_9FLAO</name>
<comment type="caution">
    <text evidence="3">The sequence shown here is derived from an EMBL/GenBank/DDBJ whole genome shotgun (WGS) entry which is preliminary data.</text>
</comment>
<keyword evidence="2" id="KW-1133">Transmembrane helix</keyword>
<feature type="compositionally biased region" description="Basic and acidic residues" evidence="1">
    <location>
        <begin position="598"/>
        <end position="611"/>
    </location>
</feature>
<evidence type="ECO:0000313" key="4">
    <source>
        <dbReference type="Proteomes" id="UP000435357"/>
    </source>
</evidence>
<organism evidence="3 4">
    <name type="scientific">Salibacter halophilus</name>
    <dbReference type="NCBI Taxonomy" id="1803916"/>
    <lineage>
        <taxon>Bacteria</taxon>
        <taxon>Pseudomonadati</taxon>
        <taxon>Bacteroidota</taxon>
        <taxon>Flavobacteriia</taxon>
        <taxon>Flavobacteriales</taxon>
        <taxon>Salibacteraceae</taxon>
        <taxon>Salibacter</taxon>
    </lineage>
</organism>
<keyword evidence="2" id="KW-0472">Membrane</keyword>
<sequence>MSKVNSKLIQKLDDFTRKFYLNELLKGTIIGTALLGGLFLLLAVSEYFFRLPGSIRLTGLIVFIAAFIFILIKYIALPSYKLFVPKQGLSYDKAATIIGKHFNDVDDKLLNALLLGRDDKNALALAMVDKRAKELSPVPFEQAINVKLNWKIAPYLFGVLLICGVVYFWNPSIFSSSTKHYIQYNTPFDKMAPYEFSLMNTELNVKKGQDLTVNVILDGKEIPSKLFLKDSRGSWRMEQKEAGLFSLKLENIENDFSFVFNDGEYQSESYQVNVQAVPELNSFSYQIQYPSHIENGKKLNKNGLSEIVIPEGSLVSWELDMINVDSATVLTSRNQRIDPTKENQIHQNLNYDLVVHGVSLSDTVVSDFKITVQQDMAPKIKVEMVRDSVNLNVFYFSGEFKDDHGIRNISAVFDNGRSEPIEYDGFKEGRFFYSLNINDSAYKYSKNIKFKVSDNDVVNGYKSSFSKLFVIAKSDREKVNELQNEKEKDIESEIEQLSNDAKKLDKKLKDFKEELLQKEKSDWSDKKKFKELMNERKNLQEKAEDLKKKNEELNNFREQNTNLNEEILKKQQKLNELFDEIADEEFKKQMKEMEEMLEKMNKDELLEKMEELSPEELNEQLDRNLELFERLKVENDFNQLKEDLQKIREEQEELQKDDKSSPEENAAKQDSLNKEFDEFKKKLDETEKKAEELDMDELSTGDKKEGIDKEMKNASQQMKQGNKKEGKKSQSKSAEMMKELEQRMGQSLSMQSSKQMEMNIETLRQIQENLIELSFRQEAVIDSMKILKSEDPRYVSVIENQHDIGEDVQVVEDSLRALAKKAFFLDPIINKEMKIIDESIASSVDNYADRKQSKGLMESQQAMTSFNNLALMIGEMLEQMQKQMSKQKFGQNQCNKPGSGKGSKPGMKKMQQMQKELSKNMEKLKKQMEQGNPGGKKGKKKGQQGSPRMSEEIGKMMGRQKSLRQTLRQIQNEQEGTKAGDQLKNLDQKMEENERDILEKKIDEETLRRQQEILTKMLEVEESIRQQGKKKERESESSNLTQEKVPDYLQKYLKQKEQEAELFRGGLLDFNPYYRGKIDKYLLDESK</sequence>
<feature type="region of interest" description="Disordered" evidence="1">
    <location>
        <begin position="1023"/>
        <end position="1046"/>
    </location>
</feature>
<feature type="compositionally biased region" description="Basic and acidic residues" evidence="1">
    <location>
        <begin position="644"/>
        <end position="692"/>
    </location>
</feature>
<evidence type="ECO:0008006" key="5">
    <source>
        <dbReference type="Google" id="ProtNLM"/>
    </source>
</evidence>
<evidence type="ECO:0000313" key="3">
    <source>
        <dbReference type="EMBL" id="KAB1063956.1"/>
    </source>
</evidence>
<proteinExistence type="predicted"/>
<feature type="transmembrane region" description="Helical" evidence="2">
    <location>
        <begin position="27"/>
        <end position="49"/>
    </location>
</feature>
<feature type="compositionally biased region" description="Low complexity" evidence="1">
    <location>
        <begin position="896"/>
        <end position="915"/>
    </location>
</feature>
<dbReference type="OrthoDB" id="9812498at2"/>
<feature type="compositionally biased region" description="Basic and acidic residues" evidence="1">
    <location>
        <begin position="1023"/>
        <end position="1036"/>
    </location>
</feature>
<dbReference type="Proteomes" id="UP000435357">
    <property type="component" value="Unassembled WGS sequence"/>
</dbReference>
<reference evidence="3 4" key="1">
    <citation type="submission" date="2019-09" db="EMBL/GenBank/DDBJ databases">
        <title>Genomes of Cryomorphaceae.</title>
        <authorList>
            <person name="Bowman J.P."/>
        </authorList>
    </citation>
    <scope>NUCLEOTIDE SEQUENCE [LARGE SCALE GENOMIC DNA]</scope>
    <source>
        <strain evidence="3 4">KCTC 52047</strain>
    </source>
</reference>
<dbReference type="AlphaFoldDB" id="A0A6N6M7B5"/>
<protein>
    <recommendedName>
        <fullName evidence="5">DUF4175 domain-containing protein</fullName>
    </recommendedName>
</protein>
<keyword evidence="4" id="KW-1185">Reference proteome</keyword>
<feature type="transmembrane region" description="Helical" evidence="2">
    <location>
        <begin position="55"/>
        <end position="76"/>
    </location>
</feature>
<accession>A0A6N6M7B5</accession>
<keyword evidence="2" id="KW-0812">Transmembrane</keyword>
<dbReference type="EMBL" id="WACR01000006">
    <property type="protein sequence ID" value="KAB1063956.1"/>
    <property type="molecule type" value="Genomic_DNA"/>
</dbReference>
<feature type="region of interest" description="Disordered" evidence="1">
    <location>
        <begin position="972"/>
        <end position="991"/>
    </location>
</feature>
<feature type="region of interest" description="Disordered" evidence="1">
    <location>
        <begin position="644"/>
        <end position="735"/>
    </location>
</feature>
<feature type="compositionally biased region" description="Polar residues" evidence="1">
    <location>
        <begin position="884"/>
        <end position="895"/>
    </location>
</feature>
<evidence type="ECO:0000256" key="2">
    <source>
        <dbReference type="SAM" id="Phobius"/>
    </source>
</evidence>
<feature type="transmembrane region" description="Helical" evidence="2">
    <location>
        <begin position="152"/>
        <end position="169"/>
    </location>
</feature>
<gene>
    <name evidence="3" type="ORF">F3059_07925</name>
</gene>
<dbReference type="RefSeq" id="WP_151167987.1">
    <property type="nucleotide sequence ID" value="NZ_WACR01000006.1"/>
</dbReference>
<feature type="compositionally biased region" description="Basic and acidic residues" evidence="1">
    <location>
        <begin position="916"/>
        <end position="928"/>
    </location>
</feature>
<evidence type="ECO:0000256" key="1">
    <source>
        <dbReference type="SAM" id="MobiDB-lite"/>
    </source>
</evidence>
<feature type="compositionally biased region" description="Basic and acidic residues" evidence="1">
    <location>
        <begin position="700"/>
        <end position="712"/>
    </location>
</feature>
<feature type="region of interest" description="Disordered" evidence="1">
    <location>
        <begin position="884"/>
        <end position="949"/>
    </location>
</feature>